<evidence type="ECO:0000259" key="4">
    <source>
        <dbReference type="Pfam" id="PF01266"/>
    </source>
</evidence>
<dbReference type="PANTHER" id="PTHR42842">
    <property type="entry name" value="FAD/NAD(P)-BINDING OXIDOREDUCTASE"/>
    <property type="match status" value="1"/>
</dbReference>
<dbReference type="AlphaFoldDB" id="A0A7K1TBN0"/>
<keyword evidence="2" id="KW-0560">Oxidoreductase</keyword>
<dbReference type="Gene3D" id="3.50.50.60">
    <property type="entry name" value="FAD/NAD(P)-binding domain"/>
    <property type="match status" value="2"/>
</dbReference>
<accession>A0A7K1TBN0</accession>
<dbReference type="Pfam" id="PF21688">
    <property type="entry name" value="FAD-depend_C"/>
    <property type="match status" value="1"/>
</dbReference>
<comment type="caution">
    <text evidence="6">The sequence shown here is derived from an EMBL/GenBank/DDBJ whole genome shotgun (WGS) entry which is preliminary data.</text>
</comment>
<dbReference type="PRINTS" id="PR00411">
    <property type="entry name" value="PNDRDTASEI"/>
</dbReference>
<dbReference type="GO" id="GO:0016491">
    <property type="term" value="F:oxidoreductase activity"/>
    <property type="evidence" value="ECO:0007669"/>
    <property type="project" value="UniProtKB-KW"/>
</dbReference>
<dbReference type="InterPro" id="IPR036188">
    <property type="entry name" value="FAD/NAD-bd_sf"/>
</dbReference>
<dbReference type="InterPro" id="IPR003953">
    <property type="entry name" value="FAD-dep_OxRdtase_2_FAD-bd"/>
</dbReference>
<dbReference type="InterPro" id="IPR006076">
    <property type="entry name" value="FAD-dep_OxRdtase"/>
</dbReference>
<dbReference type="Proteomes" id="UP000441336">
    <property type="component" value="Unassembled WGS sequence"/>
</dbReference>
<evidence type="ECO:0000259" key="3">
    <source>
        <dbReference type="Pfam" id="PF00890"/>
    </source>
</evidence>
<organism evidence="6 7">
    <name type="scientific">Hymenobacter ginkgonis</name>
    <dbReference type="NCBI Taxonomy" id="2682976"/>
    <lineage>
        <taxon>Bacteria</taxon>
        <taxon>Pseudomonadati</taxon>
        <taxon>Bacteroidota</taxon>
        <taxon>Cytophagia</taxon>
        <taxon>Cytophagales</taxon>
        <taxon>Hymenobacteraceae</taxon>
        <taxon>Hymenobacter</taxon>
    </lineage>
</organism>
<proteinExistence type="predicted"/>
<dbReference type="Pfam" id="PF00890">
    <property type="entry name" value="FAD_binding_2"/>
    <property type="match status" value="1"/>
</dbReference>
<keyword evidence="7" id="KW-1185">Reference proteome</keyword>
<evidence type="ECO:0000313" key="7">
    <source>
        <dbReference type="Proteomes" id="UP000441336"/>
    </source>
</evidence>
<dbReference type="InterPro" id="IPR049516">
    <property type="entry name" value="FAD-depend_C"/>
</dbReference>
<dbReference type="EMBL" id="WQKZ01000001">
    <property type="protein sequence ID" value="MVN75783.1"/>
    <property type="molecule type" value="Genomic_DNA"/>
</dbReference>
<dbReference type="PANTHER" id="PTHR42842:SF3">
    <property type="entry name" value="FAD_NAD(P)-BINDING OXIDOREDUCTASE FAMILY PROTEIN"/>
    <property type="match status" value="1"/>
</dbReference>
<keyword evidence="1" id="KW-0285">Flavoprotein</keyword>
<evidence type="ECO:0000313" key="6">
    <source>
        <dbReference type="EMBL" id="MVN75783.1"/>
    </source>
</evidence>
<feature type="domain" description="FAD dependent oxidoreductase" evidence="4">
    <location>
        <begin position="199"/>
        <end position="263"/>
    </location>
</feature>
<gene>
    <name evidence="6" type="ORF">GO988_05535</name>
</gene>
<sequence length="525" mass="56657">MKQELDLALPPEVAYNELARYEAILAAAGLRPGEADFVHIRKRSLDARGRRPLIRLRADVYDRTTPAPTRELLGPWFAYPHVSQARRRVLVVGAGPAGLFAALRCIELGIKPIVLERGKDVRTRRRDLAALNKDHVVNPDSNYCFGEGGAGTYSDGKLYTRATKRGDVGRILRRLVQHGATPDILVDAHPHIGTNKLPAVVQSLRDAVLEAGGEVRFETRVTDFILENNHLRGVVTHTGEAIEAEATILATGHSARDIYALLHQRGVGIEAKPFALGVRVEHPQALIDQAQYGRPERGLLPAASYALVEQTKVQQEQRGVFSFCMCPGGFIVPAATAPGEVVVNGMSPSRRDSRFANSGIVAAVELRDMDVATYGPLAGLHLQQEIEQRACQLAGNTQLAPAQRLGDFLQKKLSPTLLETSYQPGLVSIEMDAVLGSALSERLRQGFRAFGRKIPGFATNSAQIVGVESRTSAPVRIPRDNDTLRHPVVAGLFPCGEGAGYAGGIVSAAMDGERVAEAVAVSAGR</sequence>
<dbReference type="InterPro" id="IPR028348">
    <property type="entry name" value="FAD-binding_protein"/>
</dbReference>
<evidence type="ECO:0000259" key="5">
    <source>
        <dbReference type="Pfam" id="PF21688"/>
    </source>
</evidence>
<evidence type="ECO:0000256" key="2">
    <source>
        <dbReference type="ARBA" id="ARBA00023002"/>
    </source>
</evidence>
<reference evidence="6 7" key="1">
    <citation type="submission" date="2019-12" db="EMBL/GenBank/DDBJ databases">
        <title>Hymenobacter sp. HMF4947 Genome sequencing and assembly.</title>
        <authorList>
            <person name="Kang H."/>
            <person name="Cha I."/>
            <person name="Kim H."/>
            <person name="Joh K."/>
        </authorList>
    </citation>
    <scope>NUCLEOTIDE SEQUENCE [LARGE SCALE GENOMIC DNA]</scope>
    <source>
        <strain evidence="6 7">HMF4947</strain>
    </source>
</reference>
<protein>
    <submittedName>
        <fullName evidence="6">FAD-binding protein</fullName>
    </submittedName>
</protein>
<feature type="domain" description="FAD-dependent protein C-terminal" evidence="5">
    <location>
        <begin position="273"/>
        <end position="471"/>
    </location>
</feature>
<feature type="domain" description="FAD-dependent oxidoreductase 2 FAD-binding" evidence="3">
    <location>
        <begin position="89"/>
        <end position="122"/>
    </location>
</feature>
<dbReference type="PRINTS" id="PR00368">
    <property type="entry name" value="FADPNR"/>
</dbReference>
<dbReference type="Pfam" id="PF01266">
    <property type="entry name" value="DAO"/>
    <property type="match status" value="1"/>
</dbReference>
<evidence type="ECO:0000256" key="1">
    <source>
        <dbReference type="ARBA" id="ARBA00022630"/>
    </source>
</evidence>
<dbReference type="SUPFAM" id="SSF51905">
    <property type="entry name" value="FAD/NAD(P)-binding domain"/>
    <property type="match status" value="1"/>
</dbReference>
<name>A0A7K1TBN0_9BACT</name>
<dbReference type="RefSeq" id="WP_157562524.1">
    <property type="nucleotide sequence ID" value="NZ_WQKZ01000001.1"/>
</dbReference>
<dbReference type="PIRSF" id="PIRSF038984">
    <property type="entry name" value="FAD_binding_protein"/>
    <property type="match status" value="1"/>
</dbReference>